<dbReference type="InterPro" id="IPR001387">
    <property type="entry name" value="Cro/C1-type_HTH"/>
</dbReference>
<dbReference type="RefSeq" id="WP_235249084.1">
    <property type="nucleotide sequence ID" value="NZ_JAOQKE010000031.1"/>
</dbReference>
<dbReference type="CDD" id="cd00093">
    <property type="entry name" value="HTH_XRE"/>
    <property type="match status" value="1"/>
</dbReference>
<dbReference type="EMBL" id="JAOQKE010000031">
    <property type="protein sequence ID" value="MCU6726634.1"/>
    <property type="molecule type" value="Genomic_DNA"/>
</dbReference>
<comment type="caution">
    <text evidence="2">The sequence shown here is derived from an EMBL/GenBank/DDBJ whole genome shotgun (WGS) entry which is preliminary data.</text>
</comment>
<dbReference type="SUPFAM" id="SSF47413">
    <property type="entry name" value="lambda repressor-like DNA-binding domains"/>
    <property type="match status" value="1"/>
</dbReference>
<dbReference type="Pfam" id="PF13443">
    <property type="entry name" value="HTH_26"/>
    <property type="match status" value="1"/>
</dbReference>
<evidence type="ECO:0000313" key="2">
    <source>
        <dbReference type="EMBL" id="MCU6726634.1"/>
    </source>
</evidence>
<proteinExistence type="predicted"/>
<feature type="domain" description="HTH cro/C1-type" evidence="1">
    <location>
        <begin position="21"/>
        <end position="61"/>
    </location>
</feature>
<protein>
    <submittedName>
        <fullName evidence="2">Helix-turn-helix transcriptional regulator</fullName>
    </submittedName>
</protein>
<keyword evidence="3" id="KW-1185">Reference proteome</keyword>
<accession>A0ABT2SQ66</accession>
<evidence type="ECO:0000313" key="3">
    <source>
        <dbReference type="Proteomes" id="UP001652338"/>
    </source>
</evidence>
<sequence length="70" mass="7924">MKVSYNGLWKLLIDHEMKKMDLVEELGISTSTLAKMSRGEPVSMQILAKICDKLNCDFGDLVSYQTTAKR</sequence>
<dbReference type="InterPro" id="IPR010982">
    <property type="entry name" value="Lambda_DNA-bd_dom_sf"/>
</dbReference>
<reference evidence="2 3" key="1">
    <citation type="journal article" date="2021" name="ISME Commun">
        <title>Automated analysis of genomic sequences facilitates high-throughput and comprehensive description of bacteria.</title>
        <authorList>
            <person name="Hitch T.C.A."/>
        </authorList>
    </citation>
    <scope>NUCLEOTIDE SEQUENCE [LARGE SCALE GENOMIC DNA]</scope>
    <source>
        <strain evidence="2 3">Sanger_29</strain>
    </source>
</reference>
<gene>
    <name evidence="2" type="ORF">OCV47_15120</name>
</gene>
<dbReference type="Proteomes" id="UP001652338">
    <property type="component" value="Unassembled WGS sequence"/>
</dbReference>
<name>A0ABT2SQ66_9FIRM</name>
<dbReference type="Gene3D" id="1.10.260.40">
    <property type="entry name" value="lambda repressor-like DNA-binding domains"/>
    <property type="match status" value="1"/>
</dbReference>
<organism evidence="2 3">
    <name type="scientific">Muricoprocola aceti</name>
    <dbReference type="NCBI Taxonomy" id="2981772"/>
    <lineage>
        <taxon>Bacteria</taxon>
        <taxon>Bacillati</taxon>
        <taxon>Bacillota</taxon>
        <taxon>Clostridia</taxon>
        <taxon>Lachnospirales</taxon>
        <taxon>Lachnospiraceae</taxon>
        <taxon>Muricoprocola</taxon>
    </lineage>
</organism>
<evidence type="ECO:0000259" key="1">
    <source>
        <dbReference type="PROSITE" id="PS50943"/>
    </source>
</evidence>
<dbReference type="PROSITE" id="PS50943">
    <property type="entry name" value="HTH_CROC1"/>
    <property type="match status" value="1"/>
</dbReference>